<name>A0ABD3SDS7_9STRA</name>
<sequence length="572" mass="64465">MPSPPTWSEGTSTPIEGSSSSPRLFPPFLRKYLLLAWLVVCGHIWFAPDVGDDDGLFDTHRVDHTFDDPVRGKTRVANGEGDWHGDISRSVMVEEEGGEGVDDDVGDDEELGAADKNEEIDEDEEVDLNEDGVDHNEEELKEEGTKEGNVHIDALLPITFEKCCIPAAFKRSNNPTDVDCFGTCFTERACDDMIYPFNSAEEKDLFPSVEMTSEGRMIRRRECMSPQSLTPPLEWCQEPQMDTKRGTSAHLVKGIPPAGCSIVSSSGGSGPFQHVIIFPSAKLAFCGIPKVGITMWEQFLRFYIGAKDYPSLPHYKLDRTPLQFDQLDQDAQRRIWDDEEWTWAAFIRNPAERLLSGFLDKVKSNEEKLKWTDGRLTLEAFIDSLSKPANLAKVVDDEGQLIGHKCTKGNSSLFGLTWCSDPHWRPQVFSCGLSERIDRFKYVGDIDYAADQSRELLSHVGLWDTHGKHFIKGGIQIGRSKHCNQASHPINHTSHVGFQQSDEVDTTYLHAKKSKEKMDEFYTPELLRKVNQVLYPDDYKLWKLVHANGNRLSKGKDLMTKLSSKCISTSLQ</sequence>
<feature type="compositionally biased region" description="Polar residues" evidence="9">
    <location>
        <begin position="1"/>
        <end position="17"/>
    </location>
</feature>
<keyword evidence="4" id="KW-0812">Transmembrane</keyword>
<feature type="region of interest" description="Disordered" evidence="9">
    <location>
        <begin position="95"/>
        <end position="146"/>
    </location>
</feature>
<dbReference type="PANTHER" id="PTHR12137">
    <property type="entry name" value="CARBOHYDRATE SULFOTRANSFERASE"/>
    <property type="match status" value="1"/>
</dbReference>
<dbReference type="Pfam" id="PF03567">
    <property type="entry name" value="Sulfotransfer_2"/>
    <property type="match status" value="1"/>
</dbReference>
<evidence type="ECO:0000256" key="1">
    <source>
        <dbReference type="ARBA" id="ARBA00004323"/>
    </source>
</evidence>
<protein>
    <recommendedName>
        <fullName evidence="12">Sulfotransferase</fullName>
    </recommendedName>
</protein>
<comment type="caution">
    <text evidence="10">The sequence shown here is derived from an EMBL/GenBank/DDBJ whole genome shotgun (WGS) entry which is preliminary data.</text>
</comment>
<dbReference type="InterPro" id="IPR005331">
    <property type="entry name" value="Sulfotransferase"/>
</dbReference>
<keyword evidence="8" id="KW-0325">Glycoprotein</keyword>
<evidence type="ECO:0000256" key="2">
    <source>
        <dbReference type="ARBA" id="ARBA00006339"/>
    </source>
</evidence>
<evidence type="ECO:0000256" key="7">
    <source>
        <dbReference type="ARBA" id="ARBA00023136"/>
    </source>
</evidence>
<keyword evidence="11" id="KW-1185">Reference proteome</keyword>
<reference evidence="10 11" key="1">
    <citation type="submission" date="2024-10" db="EMBL/GenBank/DDBJ databases">
        <title>Updated reference genomes for cyclostephanoid diatoms.</title>
        <authorList>
            <person name="Roberts W.R."/>
            <person name="Alverson A.J."/>
        </authorList>
    </citation>
    <scope>NUCLEOTIDE SEQUENCE [LARGE SCALE GENOMIC DNA]</scope>
    <source>
        <strain evidence="10 11">AJA228-03</strain>
    </source>
</reference>
<evidence type="ECO:0000313" key="10">
    <source>
        <dbReference type="EMBL" id="KAL3822692.1"/>
    </source>
</evidence>
<keyword evidence="6" id="KW-0333">Golgi apparatus</keyword>
<dbReference type="EMBL" id="JALLPB020000058">
    <property type="protein sequence ID" value="KAL3822692.1"/>
    <property type="molecule type" value="Genomic_DNA"/>
</dbReference>
<proteinExistence type="inferred from homology"/>
<keyword evidence="7" id="KW-0472">Membrane</keyword>
<feature type="compositionally biased region" description="Acidic residues" evidence="9">
    <location>
        <begin position="95"/>
        <end position="141"/>
    </location>
</feature>
<evidence type="ECO:0000256" key="8">
    <source>
        <dbReference type="ARBA" id="ARBA00023180"/>
    </source>
</evidence>
<evidence type="ECO:0000256" key="5">
    <source>
        <dbReference type="ARBA" id="ARBA00022989"/>
    </source>
</evidence>
<evidence type="ECO:0000256" key="9">
    <source>
        <dbReference type="SAM" id="MobiDB-lite"/>
    </source>
</evidence>
<dbReference type="GO" id="GO:0008146">
    <property type="term" value="F:sulfotransferase activity"/>
    <property type="evidence" value="ECO:0007669"/>
    <property type="project" value="UniProtKB-ARBA"/>
</dbReference>
<evidence type="ECO:0000313" key="11">
    <source>
        <dbReference type="Proteomes" id="UP001530377"/>
    </source>
</evidence>
<accession>A0ABD3SDS7</accession>
<dbReference type="InterPro" id="IPR018011">
    <property type="entry name" value="Carb_sulfotrans_8-10"/>
</dbReference>
<dbReference type="GO" id="GO:0000139">
    <property type="term" value="C:Golgi membrane"/>
    <property type="evidence" value="ECO:0007669"/>
    <property type="project" value="UniProtKB-SubCell"/>
</dbReference>
<evidence type="ECO:0008006" key="12">
    <source>
        <dbReference type="Google" id="ProtNLM"/>
    </source>
</evidence>
<keyword evidence="5" id="KW-1133">Transmembrane helix</keyword>
<dbReference type="Proteomes" id="UP001530377">
    <property type="component" value="Unassembled WGS sequence"/>
</dbReference>
<dbReference type="AlphaFoldDB" id="A0ABD3SDS7"/>
<dbReference type="PANTHER" id="PTHR12137:SF54">
    <property type="entry name" value="CARBOHYDRATE SULFOTRANSFERASE"/>
    <property type="match status" value="1"/>
</dbReference>
<keyword evidence="3" id="KW-0808">Transferase</keyword>
<feature type="region of interest" description="Disordered" evidence="9">
    <location>
        <begin position="1"/>
        <end position="20"/>
    </location>
</feature>
<evidence type="ECO:0000256" key="3">
    <source>
        <dbReference type="ARBA" id="ARBA00022679"/>
    </source>
</evidence>
<organism evidence="10 11">
    <name type="scientific">Cyclostephanos tholiformis</name>
    <dbReference type="NCBI Taxonomy" id="382380"/>
    <lineage>
        <taxon>Eukaryota</taxon>
        <taxon>Sar</taxon>
        <taxon>Stramenopiles</taxon>
        <taxon>Ochrophyta</taxon>
        <taxon>Bacillariophyta</taxon>
        <taxon>Coscinodiscophyceae</taxon>
        <taxon>Thalassiosirophycidae</taxon>
        <taxon>Stephanodiscales</taxon>
        <taxon>Stephanodiscaceae</taxon>
        <taxon>Cyclostephanos</taxon>
    </lineage>
</organism>
<gene>
    <name evidence="10" type="ORF">ACHAXA_009574</name>
</gene>
<comment type="similarity">
    <text evidence="2">Belongs to the sulfotransferase 2 family.</text>
</comment>
<evidence type="ECO:0000256" key="6">
    <source>
        <dbReference type="ARBA" id="ARBA00023034"/>
    </source>
</evidence>
<evidence type="ECO:0000256" key="4">
    <source>
        <dbReference type="ARBA" id="ARBA00022692"/>
    </source>
</evidence>
<comment type="subcellular location">
    <subcellularLocation>
        <location evidence="1">Golgi apparatus membrane</location>
        <topology evidence="1">Single-pass type II membrane protein</topology>
    </subcellularLocation>
</comment>